<comment type="similarity">
    <text evidence="1">Belongs to the phD/YefM antitoxin family.</text>
</comment>
<dbReference type="OrthoDB" id="33091at2"/>
<evidence type="ECO:0000256" key="2">
    <source>
        <dbReference type="SAM" id="MobiDB-lite"/>
    </source>
</evidence>
<protein>
    <recommendedName>
        <fullName evidence="5">Prevent-host-death family protein</fullName>
    </recommendedName>
</protein>
<dbReference type="Proteomes" id="UP000607311">
    <property type="component" value="Unassembled WGS sequence"/>
</dbReference>
<dbReference type="EMBL" id="BOPD01000007">
    <property type="protein sequence ID" value="GIJ31659.1"/>
    <property type="molecule type" value="Genomic_DNA"/>
</dbReference>
<evidence type="ECO:0000313" key="4">
    <source>
        <dbReference type="Proteomes" id="UP000607311"/>
    </source>
</evidence>
<dbReference type="RefSeq" id="WP_093401245.1">
    <property type="nucleotide sequence ID" value="NZ_BOPD01000007.1"/>
</dbReference>
<accession>A0A9W5UND9</accession>
<feature type="region of interest" description="Disordered" evidence="2">
    <location>
        <begin position="89"/>
        <end position="110"/>
    </location>
</feature>
<reference evidence="3" key="1">
    <citation type="submission" date="2021-01" db="EMBL/GenBank/DDBJ databases">
        <title>Whole genome shotgun sequence of Verrucosispora sediminis NBRC 107745.</title>
        <authorList>
            <person name="Komaki H."/>
            <person name="Tamura T."/>
        </authorList>
    </citation>
    <scope>NUCLEOTIDE SEQUENCE</scope>
    <source>
        <strain evidence="3">NBRC 107745</strain>
    </source>
</reference>
<dbReference type="SUPFAM" id="SSF143120">
    <property type="entry name" value="YefM-like"/>
    <property type="match status" value="1"/>
</dbReference>
<evidence type="ECO:0000313" key="3">
    <source>
        <dbReference type="EMBL" id="GIJ31659.1"/>
    </source>
</evidence>
<proteinExistence type="inferred from homology"/>
<organism evidence="3 4">
    <name type="scientific">Micromonospora sediminimaris</name>
    <dbReference type="NCBI Taxonomy" id="547162"/>
    <lineage>
        <taxon>Bacteria</taxon>
        <taxon>Bacillati</taxon>
        <taxon>Actinomycetota</taxon>
        <taxon>Actinomycetes</taxon>
        <taxon>Micromonosporales</taxon>
        <taxon>Micromonosporaceae</taxon>
        <taxon>Micromonospora</taxon>
    </lineage>
</organism>
<dbReference type="AlphaFoldDB" id="A0A9W5UND9"/>
<keyword evidence="4" id="KW-1185">Reference proteome</keyword>
<dbReference type="InterPro" id="IPR036165">
    <property type="entry name" value="YefM-like_sf"/>
</dbReference>
<name>A0A9W5UND9_9ACTN</name>
<sequence length="145" mass="15407">MAKHAHREITQRELRNESGSIMRGVERGDSFIITRNGTPIGKLIPLRQRTEATFDPLPFDAEAAGAFGLITGAVPATGRTTRRTWRLAATMPPPASSSLPTRSPPPKPERAPIARAALAAVLHAGPTPADLTRLATTIGLTLVST</sequence>
<feature type="compositionally biased region" description="Basic and acidic residues" evidence="2">
    <location>
        <begin position="7"/>
        <end position="16"/>
    </location>
</feature>
<evidence type="ECO:0000256" key="1">
    <source>
        <dbReference type="ARBA" id="ARBA00009981"/>
    </source>
</evidence>
<feature type="region of interest" description="Disordered" evidence="2">
    <location>
        <begin position="1"/>
        <end position="21"/>
    </location>
</feature>
<gene>
    <name evidence="3" type="ORF">Vse01_08070</name>
</gene>
<comment type="caution">
    <text evidence="3">The sequence shown here is derived from an EMBL/GenBank/DDBJ whole genome shotgun (WGS) entry which is preliminary data.</text>
</comment>
<evidence type="ECO:0008006" key="5">
    <source>
        <dbReference type="Google" id="ProtNLM"/>
    </source>
</evidence>
<dbReference type="NCBIfam" id="TIGR01552">
    <property type="entry name" value="phd_fam"/>
    <property type="match status" value="1"/>
</dbReference>